<comment type="caution">
    <text evidence="1">The sequence shown here is derived from an EMBL/GenBank/DDBJ whole genome shotgun (WGS) entry which is preliminary data.</text>
</comment>
<dbReference type="AlphaFoldDB" id="A0A4Z1EEH7"/>
<evidence type="ECO:0000313" key="1">
    <source>
        <dbReference type="EMBL" id="TGO07791.1"/>
    </source>
</evidence>
<keyword evidence="2" id="KW-1185">Reference proteome</keyword>
<sequence>MTGSTLGLASVTTALNKNLSGRLPKILNDTQLKSVLSSTSAISTSESSGTGGVWAGVGSAIKDSDRVYGGAILDFVIDLELEKATDGYT</sequence>
<proteinExistence type="predicted"/>
<protein>
    <submittedName>
        <fullName evidence="1">Uncharacterized protein</fullName>
    </submittedName>
</protein>
<reference evidence="1 2" key="1">
    <citation type="submission" date="2017-12" db="EMBL/GenBank/DDBJ databases">
        <title>Comparative genomics of Botrytis spp.</title>
        <authorList>
            <person name="Valero-Jimenez C.A."/>
            <person name="Tapia P."/>
            <person name="Veloso J."/>
            <person name="Silva-Moreno E."/>
            <person name="Staats M."/>
            <person name="Valdes J.H."/>
            <person name="Van Kan J.A.L."/>
        </authorList>
    </citation>
    <scope>NUCLEOTIDE SEQUENCE [LARGE SCALE GENOMIC DNA]</scope>
    <source>
        <strain evidence="1 2">Bt9001</strain>
    </source>
</reference>
<gene>
    <name evidence="1" type="ORF">BTUL_0247g00040</name>
</gene>
<evidence type="ECO:0000313" key="2">
    <source>
        <dbReference type="Proteomes" id="UP000297777"/>
    </source>
</evidence>
<organism evidence="1 2">
    <name type="scientific">Botrytis tulipae</name>
    <dbReference type="NCBI Taxonomy" id="87230"/>
    <lineage>
        <taxon>Eukaryota</taxon>
        <taxon>Fungi</taxon>
        <taxon>Dikarya</taxon>
        <taxon>Ascomycota</taxon>
        <taxon>Pezizomycotina</taxon>
        <taxon>Leotiomycetes</taxon>
        <taxon>Helotiales</taxon>
        <taxon>Sclerotiniaceae</taxon>
        <taxon>Botrytis</taxon>
    </lineage>
</organism>
<dbReference type="Proteomes" id="UP000297777">
    <property type="component" value="Unassembled WGS sequence"/>
</dbReference>
<accession>A0A4Z1EEH7</accession>
<dbReference type="EMBL" id="PQXH01000247">
    <property type="protein sequence ID" value="TGO07791.1"/>
    <property type="molecule type" value="Genomic_DNA"/>
</dbReference>
<name>A0A4Z1EEH7_9HELO</name>